<dbReference type="InterPro" id="IPR033121">
    <property type="entry name" value="PEPTIDASE_A1"/>
</dbReference>
<dbReference type="FunFam" id="2.40.70.10:FF:000060">
    <property type="entry name" value="Aspartic-type endopeptidase ctsD"/>
    <property type="match status" value="1"/>
</dbReference>
<feature type="signal peptide" evidence="13">
    <location>
        <begin position="1"/>
        <end position="20"/>
    </location>
</feature>
<dbReference type="GO" id="GO:0006508">
    <property type="term" value="P:proteolysis"/>
    <property type="evidence" value="ECO:0007669"/>
    <property type="project" value="UniProtKB-KW"/>
</dbReference>
<dbReference type="Pfam" id="PF00026">
    <property type="entry name" value="Asp"/>
    <property type="match status" value="1"/>
</dbReference>
<sequence>MTALSLQFLHLLVLILSIGSLEPMGGGGGAPMGVAALPVSRRGSLADTSGFLEDRSSRAGTPAGDDSETNFPILHRRAGSISEGSSIPLKRMDPKANGAHPQMLLQHHINMANAKLTRMRQRERGSFSDQDRRDAMMRRRSAILGDMERRSVSLSERAPKRTGRVGFAAGHGKHAEVAAEKTGRRAVDAAVEEAHGGGDGEVDEEDGREDDDDDGEENGELSRREIPDEATPHNLAPSAIVPNLATDGSIYGANQHDASKFKLVSTSACSSKKSKSTGTAADSAVANKVNNAKASSSSSSSSSKSTQGYDVASNGFSSTALKASSSSNLIKASTPKTQGSLALDIEANDVGYIASVTIGTAGTFNLLVDSGSADTWVASTMCTNCSNSHKKLGKSTSSSFKGIRPQKNFSITYGTGDVAGHLGNDTLTIGKYKLPNHTFGLATDESEDFSDSSVPFDGLMGLAKVSLASTKTPTPIDSLYSTGQVKQPVMAYHLGRAADGKNNGAVTFGGVDATLFSGSLTELPNVSNQGFWEVNLDSVGFGGKSISLDGSQQRTAILDTGTTLIVAPQADADALHSAIPGAKSDGQGGYTIPCTTAKQVSFTFGGKQWPIDARDMTFLPVDDNNPKGDCISSISAGSVGAKGEWLVGAAFLKNVYFATNSKSNTIALGKLS</sequence>
<dbReference type="EMBL" id="KZ819673">
    <property type="protein sequence ID" value="PWN25915.1"/>
    <property type="molecule type" value="Genomic_DNA"/>
</dbReference>
<keyword evidence="5 11" id="KW-0064">Aspartyl protease</keyword>
<dbReference type="RefSeq" id="XP_025360527.1">
    <property type="nucleotide sequence ID" value="XM_025504783.1"/>
</dbReference>
<evidence type="ECO:0000256" key="12">
    <source>
        <dbReference type="SAM" id="MobiDB-lite"/>
    </source>
</evidence>
<dbReference type="InterPro" id="IPR034164">
    <property type="entry name" value="Pepsin-like_dom"/>
</dbReference>
<dbReference type="GO" id="GO:0004190">
    <property type="term" value="F:aspartic-type endopeptidase activity"/>
    <property type="evidence" value="ECO:0007669"/>
    <property type="project" value="UniProtKB-KW"/>
</dbReference>
<evidence type="ECO:0000256" key="11">
    <source>
        <dbReference type="RuleBase" id="RU000454"/>
    </source>
</evidence>
<organism evidence="15 16">
    <name type="scientific">Jaminaea rosea</name>
    <dbReference type="NCBI Taxonomy" id="1569628"/>
    <lineage>
        <taxon>Eukaryota</taxon>
        <taxon>Fungi</taxon>
        <taxon>Dikarya</taxon>
        <taxon>Basidiomycota</taxon>
        <taxon>Ustilaginomycotina</taxon>
        <taxon>Exobasidiomycetes</taxon>
        <taxon>Microstromatales</taxon>
        <taxon>Microstromatales incertae sedis</taxon>
        <taxon>Jaminaea</taxon>
    </lineage>
</organism>
<keyword evidence="16" id="KW-1185">Reference proteome</keyword>
<feature type="domain" description="Peptidase A1" evidence="14">
    <location>
        <begin position="352"/>
        <end position="669"/>
    </location>
</feature>
<dbReference type="CDD" id="cd05471">
    <property type="entry name" value="pepsin_like"/>
    <property type="match status" value="1"/>
</dbReference>
<dbReference type="SUPFAM" id="SSF50630">
    <property type="entry name" value="Acid proteases"/>
    <property type="match status" value="1"/>
</dbReference>
<dbReference type="OrthoDB" id="2747330at2759"/>
<evidence type="ECO:0000313" key="16">
    <source>
        <dbReference type="Proteomes" id="UP000245884"/>
    </source>
</evidence>
<evidence type="ECO:0000256" key="9">
    <source>
        <dbReference type="ARBA" id="ARBA00023288"/>
    </source>
</evidence>
<protein>
    <submittedName>
        <fullName evidence="15">Acid protease</fullName>
    </submittedName>
</protein>
<dbReference type="AlphaFoldDB" id="A0A316US09"/>
<feature type="region of interest" description="Disordered" evidence="12">
    <location>
        <begin position="290"/>
        <end position="309"/>
    </location>
</feature>
<keyword evidence="13" id="KW-0732">Signal</keyword>
<evidence type="ECO:0000256" key="1">
    <source>
        <dbReference type="ARBA" id="ARBA00004236"/>
    </source>
</evidence>
<keyword evidence="9" id="KW-0449">Lipoprotein</keyword>
<dbReference type="PANTHER" id="PTHR47966">
    <property type="entry name" value="BETA-SITE APP-CLEAVING ENZYME, ISOFORM A-RELATED"/>
    <property type="match status" value="1"/>
</dbReference>
<name>A0A316US09_9BASI</name>
<evidence type="ECO:0000256" key="13">
    <source>
        <dbReference type="SAM" id="SignalP"/>
    </source>
</evidence>
<keyword evidence="7" id="KW-0472">Membrane</keyword>
<comment type="similarity">
    <text evidence="2 11">Belongs to the peptidase A1 family.</text>
</comment>
<feature type="compositionally biased region" description="Acidic residues" evidence="12">
    <location>
        <begin position="200"/>
        <end position="219"/>
    </location>
</feature>
<keyword evidence="8" id="KW-0325">Glycoprotein</keyword>
<feature type="chain" id="PRO_5016304530" evidence="13">
    <location>
        <begin position="21"/>
        <end position="672"/>
    </location>
</feature>
<dbReference type="STRING" id="1569628.A0A316US09"/>
<evidence type="ECO:0000313" key="15">
    <source>
        <dbReference type="EMBL" id="PWN25915.1"/>
    </source>
</evidence>
<dbReference type="InterPro" id="IPR001461">
    <property type="entry name" value="Aspartic_peptidase_A1"/>
</dbReference>
<dbReference type="Proteomes" id="UP000245884">
    <property type="component" value="Unassembled WGS sequence"/>
</dbReference>
<feature type="region of interest" description="Disordered" evidence="12">
    <location>
        <begin position="148"/>
        <end position="240"/>
    </location>
</feature>
<comment type="subcellular location">
    <subcellularLocation>
        <location evidence="1">Cell membrane</location>
    </subcellularLocation>
</comment>
<dbReference type="GeneID" id="37026606"/>
<dbReference type="PROSITE" id="PS51767">
    <property type="entry name" value="PEPTIDASE_A1"/>
    <property type="match status" value="1"/>
</dbReference>
<feature type="compositionally biased region" description="Basic and acidic residues" evidence="12">
    <location>
        <begin position="173"/>
        <end position="198"/>
    </location>
</feature>
<keyword evidence="6 11" id="KW-0378">Hydrolase</keyword>
<keyword evidence="4 11" id="KW-0645">Protease</keyword>
<dbReference type="Gene3D" id="2.40.70.10">
    <property type="entry name" value="Acid Proteases"/>
    <property type="match status" value="2"/>
</dbReference>
<dbReference type="PROSITE" id="PS00141">
    <property type="entry name" value="ASP_PROTEASE"/>
    <property type="match status" value="2"/>
</dbReference>
<evidence type="ECO:0000256" key="4">
    <source>
        <dbReference type="ARBA" id="ARBA00022670"/>
    </source>
</evidence>
<dbReference type="GO" id="GO:0005886">
    <property type="term" value="C:plasma membrane"/>
    <property type="evidence" value="ECO:0007669"/>
    <property type="project" value="UniProtKB-SubCell"/>
</dbReference>
<feature type="compositionally biased region" description="Low complexity" evidence="12">
    <location>
        <begin position="290"/>
        <end position="305"/>
    </location>
</feature>
<dbReference type="InterPro" id="IPR021109">
    <property type="entry name" value="Peptidase_aspartic_dom_sf"/>
</dbReference>
<proteinExistence type="inferred from homology"/>
<feature type="active site" evidence="10">
    <location>
        <position position="559"/>
    </location>
</feature>
<gene>
    <name evidence="15" type="ORF">BDZ90DRAFT_227955</name>
</gene>
<evidence type="ECO:0000256" key="7">
    <source>
        <dbReference type="ARBA" id="ARBA00023136"/>
    </source>
</evidence>
<evidence type="ECO:0000259" key="14">
    <source>
        <dbReference type="PROSITE" id="PS51767"/>
    </source>
</evidence>
<keyword evidence="3" id="KW-1003">Cell membrane</keyword>
<reference evidence="15 16" key="1">
    <citation type="journal article" date="2018" name="Mol. Biol. Evol.">
        <title>Broad Genomic Sampling Reveals a Smut Pathogenic Ancestry of the Fungal Clade Ustilaginomycotina.</title>
        <authorList>
            <person name="Kijpornyongpan T."/>
            <person name="Mondo S.J."/>
            <person name="Barry K."/>
            <person name="Sandor L."/>
            <person name="Lee J."/>
            <person name="Lipzen A."/>
            <person name="Pangilinan J."/>
            <person name="LaButti K."/>
            <person name="Hainaut M."/>
            <person name="Henrissat B."/>
            <person name="Grigoriev I.V."/>
            <person name="Spatafora J.W."/>
            <person name="Aime M.C."/>
        </authorList>
    </citation>
    <scope>NUCLEOTIDE SEQUENCE [LARGE SCALE GENOMIC DNA]</scope>
    <source>
        <strain evidence="15 16">MCA 5214</strain>
    </source>
</reference>
<feature type="region of interest" description="Disordered" evidence="12">
    <location>
        <begin position="48"/>
        <end position="71"/>
    </location>
</feature>
<dbReference type="PRINTS" id="PR00792">
    <property type="entry name" value="PEPSIN"/>
</dbReference>
<dbReference type="InterPro" id="IPR001969">
    <property type="entry name" value="Aspartic_peptidase_AS"/>
</dbReference>
<evidence type="ECO:0000256" key="8">
    <source>
        <dbReference type="ARBA" id="ARBA00023180"/>
    </source>
</evidence>
<evidence type="ECO:0000256" key="5">
    <source>
        <dbReference type="ARBA" id="ARBA00022750"/>
    </source>
</evidence>
<evidence type="ECO:0000256" key="3">
    <source>
        <dbReference type="ARBA" id="ARBA00022475"/>
    </source>
</evidence>
<dbReference type="PANTHER" id="PTHR47966:SF75">
    <property type="entry name" value="ENDOPEPTIDASE (CTSD), PUTATIVE (AFU_ORTHOLOGUE AFUA_4G07040)-RELATED"/>
    <property type="match status" value="1"/>
</dbReference>
<feature type="compositionally biased region" description="Basic and acidic residues" evidence="12">
    <location>
        <begin position="220"/>
        <end position="231"/>
    </location>
</feature>
<evidence type="ECO:0000256" key="2">
    <source>
        <dbReference type="ARBA" id="ARBA00007447"/>
    </source>
</evidence>
<evidence type="ECO:0000256" key="6">
    <source>
        <dbReference type="ARBA" id="ARBA00022801"/>
    </source>
</evidence>
<feature type="active site" evidence="10">
    <location>
        <position position="369"/>
    </location>
</feature>
<accession>A0A316US09</accession>
<evidence type="ECO:0000256" key="10">
    <source>
        <dbReference type="PIRSR" id="PIRSR601461-1"/>
    </source>
</evidence>